<keyword evidence="6" id="KW-1185">Reference proteome</keyword>
<dbReference type="InterPro" id="IPR019956">
    <property type="entry name" value="Ubiquitin_dom"/>
</dbReference>
<dbReference type="Pfam" id="PF00240">
    <property type="entry name" value="ubiquitin"/>
    <property type="match status" value="1"/>
</dbReference>
<dbReference type="EMBL" id="JAEHOE010000095">
    <property type="protein sequence ID" value="KAG2487525.1"/>
    <property type="molecule type" value="Genomic_DNA"/>
</dbReference>
<dbReference type="PANTHER" id="PTHR24189">
    <property type="entry name" value="MYOTROPHIN"/>
    <property type="match status" value="1"/>
</dbReference>
<dbReference type="InterPro" id="IPR029071">
    <property type="entry name" value="Ubiquitin-like_domsf"/>
</dbReference>
<keyword evidence="1" id="KW-0677">Repeat</keyword>
<reference evidence="5" key="1">
    <citation type="journal article" date="2020" name="bioRxiv">
        <title>Comparative genomics of Chlamydomonas.</title>
        <authorList>
            <person name="Craig R.J."/>
            <person name="Hasan A.R."/>
            <person name="Ness R.W."/>
            <person name="Keightley P.D."/>
        </authorList>
    </citation>
    <scope>NUCLEOTIDE SEQUENCE</scope>
    <source>
        <strain evidence="5">CCAP 11/70</strain>
    </source>
</reference>
<dbReference type="SMART" id="SM00248">
    <property type="entry name" value="ANK"/>
    <property type="match status" value="4"/>
</dbReference>
<evidence type="ECO:0000313" key="6">
    <source>
        <dbReference type="Proteomes" id="UP000612055"/>
    </source>
</evidence>
<dbReference type="AlphaFoldDB" id="A0A836BSR4"/>
<dbReference type="PROSITE" id="PS50297">
    <property type="entry name" value="ANK_REP_REGION"/>
    <property type="match status" value="4"/>
</dbReference>
<dbReference type="Pfam" id="PF12796">
    <property type="entry name" value="Ank_2"/>
    <property type="match status" value="2"/>
</dbReference>
<sequence>MFDASREQLTVVVQAAGIPEEALRVFVPGSDGATHEVPCALLQSGQGLELSYGCLVNAHHFDSPQLVYPSWQQAADGEAAFAQLILLDRCLPPPHLPVELQGPWGAAPLGWAEVRPELGMDDLEVKAAWADAAAPAGSGFGGAPVPLQRLIFGGRTLGEGELTSCFITARQEGDLETVRRLLANPGVDSARDDGTTPLILAAERGHTRVVRLLLEAGADMNAATEGGDTALSLAAAEGHTEVVRLLAEAGADVNAADEEGSAPLAVAAHRGHTEVVRALLRAGAEQGAKDAEGNTALHLAASAGREEAVAALLQASSAHFDTPNEYGGHKPMDLATAGGHLQVAHLVRKAEEHHLPRFRVRVYVLEGADSCSLQKDPIAEFTPSEDVDERRSGKTHLRLSQLRPALEATGIPDDDARVLRLWGHSCGESAGCSSTELSAEELRGEGLEIAFPAYEEPGDVQYASLVLLDSRQPPPRIPLELRGPWGVLTETLQVDVTSELGESVRALLPAQCRDHCLRLRLRSDGTRLRTSQPLLDEPLGADRGVVVEVLGPAESTIYVKTLMGKTVTLPVHLDMTVEELKEEFEAREGAPPHQQRLILAGKQLEDGRTLASYSIQDQSTLHLVLRLCGGKPVICIWAADPMDLVVRLQLSDRWAFSSLVPRPDVGDGKGAWGTGGRVAEWRVAARPDGSLAHPGSGGREYSYLFWEAMTEGAVGVEAAAGGRAAVSGRPALPGLGPTPPDLPLPDFTPSRSFCVSGAEAEAWLYAALQAFGVPTRERTDFLTYWLPHMTGAPWLLLSFAAPSDCQAAAALSVSPAPDALVRVFLMWERLAAPVAACGSLAAEAARVGVLRREGARLAVLEWGGMEVVRPRAEGAGHGGARALRGRGG</sequence>
<name>A0A836BSR4_9CHLO</name>
<protein>
    <recommendedName>
        <fullName evidence="4">Ubiquitin-like domain-containing protein</fullName>
    </recommendedName>
</protein>
<dbReference type="PRINTS" id="PR00348">
    <property type="entry name" value="UBIQUITIN"/>
</dbReference>
<dbReference type="OrthoDB" id="428577at2759"/>
<feature type="repeat" description="ANK" evidence="3">
    <location>
        <begin position="193"/>
        <end position="225"/>
    </location>
</feature>
<gene>
    <name evidence="5" type="ORF">HYH03_013806</name>
</gene>
<dbReference type="SUPFAM" id="SSF54236">
    <property type="entry name" value="Ubiquitin-like"/>
    <property type="match status" value="1"/>
</dbReference>
<evidence type="ECO:0000256" key="3">
    <source>
        <dbReference type="PROSITE-ProRule" id="PRU00023"/>
    </source>
</evidence>
<dbReference type="InterPro" id="IPR000626">
    <property type="entry name" value="Ubiquitin-like_dom"/>
</dbReference>
<dbReference type="Gene3D" id="1.25.40.20">
    <property type="entry name" value="Ankyrin repeat-containing domain"/>
    <property type="match status" value="2"/>
</dbReference>
<dbReference type="Gene3D" id="3.10.20.90">
    <property type="entry name" value="Phosphatidylinositol 3-kinase Catalytic Subunit, Chain A, domain 1"/>
    <property type="match status" value="1"/>
</dbReference>
<dbReference type="PANTHER" id="PTHR24189:SF50">
    <property type="entry name" value="ANKYRIN REPEAT AND SOCS BOX PROTEIN 2"/>
    <property type="match status" value="1"/>
</dbReference>
<dbReference type="PROSITE" id="PS50088">
    <property type="entry name" value="ANK_REPEAT"/>
    <property type="match status" value="4"/>
</dbReference>
<organism evidence="5 6">
    <name type="scientific">Edaphochlamys debaryana</name>
    <dbReference type="NCBI Taxonomy" id="47281"/>
    <lineage>
        <taxon>Eukaryota</taxon>
        <taxon>Viridiplantae</taxon>
        <taxon>Chlorophyta</taxon>
        <taxon>core chlorophytes</taxon>
        <taxon>Chlorophyceae</taxon>
        <taxon>CS clade</taxon>
        <taxon>Chlamydomonadales</taxon>
        <taxon>Chlamydomonadales incertae sedis</taxon>
        <taxon>Edaphochlamys</taxon>
    </lineage>
</organism>
<accession>A0A836BSR4</accession>
<feature type="repeat" description="ANK" evidence="3">
    <location>
        <begin position="226"/>
        <end position="258"/>
    </location>
</feature>
<dbReference type="PROSITE" id="PS50053">
    <property type="entry name" value="UBIQUITIN_2"/>
    <property type="match status" value="1"/>
</dbReference>
<dbReference type="SMART" id="SM00213">
    <property type="entry name" value="UBQ"/>
    <property type="match status" value="1"/>
</dbReference>
<dbReference type="SUPFAM" id="SSF48403">
    <property type="entry name" value="Ankyrin repeat"/>
    <property type="match status" value="1"/>
</dbReference>
<comment type="caution">
    <text evidence="5">The sequence shown here is derived from an EMBL/GenBank/DDBJ whole genome shotgun (WGS) entry which is preliminary data.</text>
</comment>
<evidence type="ECO:0000256" key="1">
    <source>
        <dbReference type="ARBA" id="ARBA00022737"/>
    </source>
</evidence>
<keyword evidence="2 3" id="KW-0040">ANK repeat</keyword>
<dbReference type="InterPro" id="IPR050745">
    <property type="entry name" value="Multifunctional_regulatory"/>
</dbReference>
<dbReference type="InterPro" id="IPR002110">
    <property type="entry name" value="Ankyrin_rpt"/>
</dbReference>
<evidence type="ECO:0000259" key="4">
    <source>
        <dbReference type="PROSITE" id="PS50053"/>
    </source>
</evidence>
<dbReference type="FunFam" id="3.10.20.90:FF:000222">
    <property type="entry name" value="Polyubiquitin 5"/>
    <property type="match status" value="1"/>
</dbReference>
<feature type="repeat" description="ANK" evidence="3">
    <location>
        <begin position="259"/>
        <end position="291"/>
    </location>
</feature>
<dbReference type="InterPro" id="IPR036770">
    <property type="entry name" value="Ankyrin_rpt-contain_sf"/>
</dbReference>
<evidence type="ECO:0000313" key="5">
    <source>
        <dbReference type="EMBL" id="KAG2487525.1"/>
    </source>
</evidence>
<feature type="domain" description="Ubiquitin-like" evidence="4">
    <location>
        <begin position="555"/>
        <end position="630"/>
    </location>
</feature>
<dbReference type="Proteomes" id="UP000612055">
    <property type="component" value="Unassembled WGS sequence"/>
</dbReference>
<feature type="repeat" description="ANK" evidence="3">
    <location>
        <begin position="292"/>
        <end position="325"/>
    </location>
</feature>
<proteinExistence type="predicted"/>
<evidence type="ECO:0000256" key="2">
    <source>
        <dbReference type="ARBA" id="ARBA00023043"/>
    </source>
</evidence>
<dbReference type="PRINTS" id="PR01415">
    <property type="entry name" value="ANKYRIN"/>
</dbReference>